<organism evidence="2">
    <name type="scientific">Sesamum latifolium</name>
    <dbReference type="NCBI Taxonomy" id="2727402"/>
    <lineage>
        <taxon>Eukaryota</taxon>
        <taxon>Viridiplantae</taxon>
        <taxon>Streptophyta</taxon>
        <taxon>Embryophyta</taxon>
        <taxon>Tracheophyta</taxon>
        <taxon>Spermatophyta</taxon>
        <taxon>Magnoliopsida</taxon>
        <taxon>eudicotyledons</taxon>
        <taxon>Gunneridae</taxon>
        <taxon>Pentapetalae</taxon>
        <taxon>asterids</taxon>
        <taxon>lamiids</taxon>
        <taxon>Lamiales</taxon>
        <taxon>Pedaliaceae</taxon>
        <taxon>Sesamum</taxon>
    </lineage>
</organism>
<dbReference type="EMBL" id="JACGWN010000010">
    <property type="protein sequence ID" value="KAL0427227.1"/>
    <property type="molecule type" value="Genomic_DNA"/>
</dbReference>
<accession>A0AAW2VCW4</accession>
<dbReference type="AlphaFoldDB" id="A0AAW2VCW4"/>
<gene>
    <name evidence="2" type="ORF">Slati_2897500</name>
</gene>
<feature type="signal peptide" evidence="1">
    <location>
        <begin position="1"/>
        <end position="21"/>
    </location>
</feature>
<feature type="chain" id="PRO_5043621251" evidence="1">
    <location>
        <begin position="22"/>
        <end position="154"/>
    </location>
</feature>
<reference evidence="2" key="2">
    <citation type="journal article" date="2024" name="Plant">
        <title>Genomic evolution and insights into agronomic trait innovations of Sesamum species.</title>
        <authorList>
            <person name="Miao H."/>
            <person name="Wang L."/>
            <person name="Qu L."/>
            <person name="Liu H."/>
            <person name="Sun Y."/>
            <person name="Le M."/>
            <person name="Wang Q."/>
            <person name="Wei S."/>
            <person name="Zheng Y."/>
            <person name="Lin W."/>
            <person name="Duan Y."/>
            <person name="Cao H."/>
            <person name="Xiong S."/>
            <person name="Wang X."/>
            <person name="Wei L."/>
            <person name="Li C."/>
            <person name="Ma Q."/>
            <person name="Ju M."/>
            <person name="Zhao R."/>
            <person name="Li G."/>
            <person name="Mu C."/>
            <person name="Tian Q."/>
            <person name="Mei H."/>
            <person name="Zhang T."/>
            <person name="Gao T."/>
            <person name="Zhang H."/>
        </authorList>
    </citation>
    <scope>NUCLEOTIDE SEQUENCE</scope>
    <source>
        <strain evidence="2">KEN1</strain>
    </source>
</reference>
<protein>
    <submittedName>
        <fullName evidence="2">Uncharacterized protein</fullName>
    </submittedName>
</protein>
<evidence type="ECO:0000313" key="2">
    <source>
        <dbReference type="EMBL" id="KAL0427227.1"/>
    </source>
</evidence>
<proteinExistence type="predicted"/>
<name>A0AAW2VCW4_9LAMI</name>
<keyword evidence="1" id="KW-0732">Signal</keyword>
<comment type="caution">
    <text evidence="2">The sequence shown here is derived from an EMBL/GenBank/DDBJ whole genome shotgun (WGS) entry which is preliminary data.</text>
</comment>
<evidence type="ECO:0000256" key="1">
    <source>
        <dbReference type="SAM" id="SignalP"/>
    </source>
</evidence>
<reference evidence="2" key="1">
    <citation type="submission" date="2020-06" db="EMBL/GenBank/DDBJ databases">
        <authorList>
            <person name="Li T."/>
            <person name="Hu X."/>
            <person name="Zhang T."/>
            <person name="Song X."/>
            <person name="Zhang H."/>
            <person name="Dai N."/>
            <person name="Sheng W."/>
            <person name="Hou X."/>
            <person name="Wei L."/>
        </authorList>
    </citation>
    <scope>NUCLEOTIDE SEQUENCE</scope>
    <source>
        <strain evidence="2">KEN1</strain>
        <tissue evidence="2">Leaf</tissue>
    </source>
</reference>
<sequence>MFQAFFFLKEGTLLLLWPLLSVPPKERGPCLLWEGRLLLLKGPGLVRRGPRSQVPPFVLPFPSREEKGVPPRSSFRRIIQSLFLYSGGGGSLLSGGFAYGGDLSPLVGGLGEEGCSLFLLKYQGCLQPYQGRLGSEGGGKNQALGEGGCSAKGG</sequence>